<dbReference type="PROSITE" id="PS00061">
    <property type="entry name" value="ADH_SHORT"/>
    <property type="match status" value="1"/>
</dbReference>
<keyword evidence="6" id="KW-1185">Reference proteome</keyword>
<organism evidence="5 6">
    <name type="scientific">Paraburkholderia ribeironis</name>
    <dbReference type="NCBI Taxonomy" id="1247936"/>
    <lineage>
        <taxon>Bacteria</taxon>
        <taxon>Pseudomonadati</taxon>
        <taxon>Pseudomonadota</taxon>
        <taxon>Betaproteobacteria</taxon>
        <taxon>Burkholderiales</taxon>
        <taxon>Burkholderiaceae</taxon>
        <taxon>Paraburkholderia</taxon>
    </lineage>
</organism>
<accession>A0A1N7S790</accession>
<evidence type="ECO:0000256" key="1">
    <source>
        <dbReference type="ARBA" id="ARBA00006484"/>
    </source>
</evidence>
<evidence type="ECO:0000256" key="3">
    <source>
        <dbReference type="RuleBase" id="RU000363"/>
    </source>
</evidence>
<dbReference type="RefSeq" id="WP_094781019.1">
    <property type="nucleotide sequence ID" value="NZ_CYGX02000041.1"/>
</dbReference>
<name>A0A1N7S790_9BURK</name>
<evidence type="ECO:0000313" key="6">
    <source>
        <dbReference type="Proteomes" id="UP000187012"/>
    </source>
</evidence>
<dbReference type="OrthoDB" id="9804774at2"/>
<reference evidence="5 6" key="1">
    <citation type="submission" date="2016-12" db="EMBL/GenBank/DDBJ databases">
        <authorList>
            <person name="Song W.-J."/>
            <person name="Kurnit D.M."/>
        </authorList>
    </citation>
    <scope>NUCLEOTIDE SEQUENCE [LARGE SCALE GENOMIC DNA]</scope>
    <source>
        <strain evidence="5 6">STM7296</strain>
    </source>
</reference>
<dbReference type="STRING" id="1247936.BN2475_410025"/>
<dbReference type="Proteomes" id="UP000187012">
    <property type="component" value="Unassembled WGS sequence"/>
</dbReference>
<dbReference type="PANTHER" id="PTHR42879:SF2">
    <property type="entry name" value="3-OXOACYL-[ACYL-CARRIER-PROTEIN] REDUCTASE FABG"/>
    <property type="match status" value="1"/>
</dbReference>
<dbReference type="SUPFAM" id="SSF51735">
    <property type="entry name" value="NAD(P)-binding Rossmann-fold domains"/>
    <property type="match status" value="1"/>
</dbReference>
<dbReference type="AlphaFoldDB" id="A0A1N7S790"/>
<evidence type="ECO:0000313" key="5">
    <source>
        <dbReference type="EMBL" id="SIT43200.1"/>
    </source>
</evidence>
<keyword evidence="2 5" id="KW-0560">Oxidoreductase</keyword>
<dbReference type="EMBL" id="CYGX02000041">
    <property type="protein sequence ID" value="SIT43200.1"/>
    <property type="molecule type" value="Genomic_DNA"/>
</dbReference>
<sequence length="257" mass="27450">MTRVLTDRVAIVTGASRGLGRSIALELARHGAIVVVNYKRNADLAEGVRAEIEAAGGRAIAVQADVTDPAQVQKLISDTFRLYRRLDILINNAGATRDNYFLMMSGNDWDEVVDVNLNAIFHGTKAASRIMGSQRRGVIINVGSGAALVSMPGQVNYSAAKAALLGFTRSVARELVDKGVRVMNVAPGFFKSDMSETLARDFVQETLRITPLGRWGDPEELASLVGFLVSDAAAGYTGHTVVIDGGRGAVETEFGLN</sequence>
<proteinExistence type="inferred from homology"/>
<dbReference type="Gene3D" id="3.40.50.720">
    <property type="entry name" value="NAD(P)-binding Rossmann-like Domain"/>
    <property type="match status" value="1"/>
</dbReference>
<dbReference type="PRINTS" id="PR00080">
    <property type="entry name" value="SDRFAMILY"/>
</dbReference>
<dbReference type="InterPro" id="IPR036291">
    <property type="entry name" value="NAD(P)-bd_dom_sf"/>
</dbReference>
<gene>
    <name evidence="5" type="primary">fabG</name>
    <name evidence="5" type="ORF">BN2475_410025</name>
</gene>
<dbReference type="FunFam" id="3.40.50.720:FF:000173">
    <property type="entry name" value="3-oxoacyl-[acyl-carrier protein] reductase"/>
    <property type="match status" value="1"/>
</dbReference>
<dbReference type="PANTHER" id="PTHR42879">
    <property type="entry name" value="3-OXOACYL-(ACYL-CARRIER-PROTEIN) REDUCTASE"/>
    <property type="match status" value="1"/>
</dbReference>
<dbReference type="NCBIfam" id="NF005559">
    <property type="entry name" value="PRK07231.1"/>
    <property type="match status" value="1"/>
</dbReference>
<protein>
    <submittedName>
        <fullName evidence="5">3-oxoacyl-(Acyl-carrier-protein) reductase</fullName>
        <ecNumber evidence="5">1.1.1.100</ecNumber>
    </submittedName>
</protein>
<dbReference type="InterPro" id="IPR050259">
    <property type="entry name" value="SDR"/>
</dbReference>
<dbReference type="SMART" id="SM00822">
    <property type="entry name" value="PKS_KR"/>
    <property type="match status" value="1"/>
</dbReference>
<comment type="similarity">
    <text evidence="1 3">Belongs to the short-chain dehydrogenases/reductases (SDR) family.</text>
</comment>
<dbReference type="InterPro" id="IPR020904">
    <property type="entry name" value="Sc_DH/Rdtase_CS"/>
</dbReference>
<evidence type="ECO:0000259" key="4">
    <source>
        <dbReference type="SMART" id="SM00822"/>
    </source>
</evidence>
<dbReference type="GO" id="GO:0032787">
    <property type="term" value="P:monocarboxylic acid metabolic process"/>
    <property type="evidence" value="ECO:0007669"/>
    <property type="project" value="UniProtKB-ARBA"/>
</dbReference>
<feature type="domain" description="Ketoreductase" evidence="4">
    <location>
        <begin position="8"/>
        <end position="188"/>
    </location>
</feature>
<dbReference type="InterPro" id="IPR002347">
    <property type="entry name" value="SDR_fam"/>
</dbReference>
<dbReference type="PRINTS" id="PR00081">
    <property type="entry name" value="GDHRDH"/>
</dbReference>
<dbReference type="EC" id="1.1.1.100" evidence="5"/>
<dbReference type="Pfam" id="PF00106">
    <property type="entry name" value="adh_short"/>
    <property type="match status" value="1"/>
</dbReference>
<dbReference type="GO" id="GO:0004316">
    <property type="term" value="F:3-oxoacyl-[acyl-carrier-protein] reductase (NADPH) activity"/>
    <property type="evidence" value="ECO:0007669"/>
    <property type="project" value="UniProtKB-EC"/>
</dbReference>
<dbReference type="InterPro" id="IPR057326">
    <property type="entry name" value="KR_dom"/>
</dbReference>
<evidence type="ECO:0000256" key="2">
    <source>
        <dbReference type="ARBA" id="ARBA00023002"/>
    </source>
</evidence>